<gene>
    <name evidence="4" type="ORF">METZ01_LOCUS235646</name>
</gene>
<dbReference type="GO" id="GO:0005737">
    <property type="term" value="C:cytoplasm"/>
    <property type="evidence" value="ECO:0007669"/>
    <property type="project" value="UniProtKB-SubCell"/>
</dbReference>
<accession>A0A382H6G8</accession>
<dbReference type="AlphaFoldDB" id="A0A382H6G8"/>
<name>A0A382H6G8_9ZZZZ</name>
<dbReference type="Gene3D" id="3.20.20.140">
    <property type="entry name" value="Metal-dependent hydrolases"/>
    <property type="match status" value="1"/>
</dbReference>
<dbReference type="GO" id="GO:0006260">
    <property type="term" value="P:DNA replication"/>
    <property type="evidence" value="ECO:0007669"/>
    <property type="project" value="InterPro"/>
</dbReference>
<dbReference type="InterPro" id="IPR004013">
    <property type="entry name" value="PHP_dom"/>
</dbReference>
<organism evidence="4">
    <name type="scientific">marine metagenome</name>
    <dbReference type="NCBI Taxonomy" id="408172"/>
    <lineage>
        <taxon>unclassified sequences</taxon>
        <taxon>metagenomes</taxon>
        <taxon>ecological metagenomes</taxon>
    </lineage>
</organism>
<dbReference type="PANTHER" id="PTHR32294">
    <property type="entry name" value="DNA POLYMERASE III SUBUNIT ALPHA"/>
    <property type="match status" value="1"/>
</dbReference>
<dbReference type="PANTHER" id="PTHR32294:SF0">
    <property type="entry name" value="DNA POLYMERASE III SUBUNIT ALPHA"/>
    <property type="match status" value="1"/>
</dbReference>
<feature type="domain" description="Polymerase/histidinol phosphatase N-terminal" evidence="3">
    <location>
        <begin position="11"/>
        <end position="78"/>
    </location>
</feature>
<dbReference type="SMART" id="SM00481">
    <property type="entry name" value="POLIIIAc"/>
    <property type="match status" value="1"/>
</dbReference>
<comment type="subcellular location">
    <subcellularLocation>
        <location evidence="1">Cytoplasm</location>
    </subcellularLocation>
</comment>
<evidence type="ECO:0000256" key="2">
    <source>
        <dbReference type="SAM" id="MobiDB-lite"/>
    </source>
</evidence>
<sequence length="251" mass="27936">MSENLATQPFAHLRLHTEFSITDGLVTIPPLMSRLQKLQMPAAAITDLVNLFGLIKFYSNAVKAGIKPICGCDMIIEDDSGICTNLVLLVKDREGYLNLTHLISDLYTDSSNHSEPVLSISKLVGRTEGLIALSGAQQSNIAAALLAEEGGRARHLLGRWQDLFPERFYLEIQRVGKIGEQGYIDAVVALALETQCPVVATNNVRFIDQEDFDAHEVRVCINERRALDDPRRPHNYTDQQYLKSSGEMNKL</sequence>
<protein>
    <recommendedName>
        <fullName evidence="3">Polymerase/histidinol phosphatase N-terminal domain-containing protein</fullName>
    </recommendedName>
</protein>
<dbReference type="Pfam" id="PF02811">
    <property type="entry name" value="PHP"/>
    <property type="match status" value="1"/>
</dbReference>
<evidence type="ECO:0000259" key="3">
    <source>
        <dbReference type="SMART" id="SM00481"/>
    </source>
</evidence>
<dbReference type="SUPFAM" id="SSF89550">
    <property type="entry name" value="PHP domain-like"/>
    <property type="match status" value="1"/>
</dbReference>
<reference evidence="4" key="1">
    <citation type="submission" date="2018-05" db="EMBL/GenBank/DDBJ databases">
        <authorList>
            <person name="Lanie J.A."/>
            <person name="Ng W.-L."/>
            <person name="Kazmierczak K.M."/>
            <person name="Andrzejewski T.M."/>
            <person name="Davidsen T.M."/>
            <person name="Wayne K.J."/>
            <person name="Tettelin H."/>
            <person name="Glass J.I."/>
            <person name="Rusch D."/>
            <person name="Podicherti R."/>
            <person name="Tsui H.-C.T."/>
            <person name="Winkler M.E."/>
        </authorList>
    </citation>
    <scope>NUCLEOTIDE SEQUENCE</scope>
</reference>
<feature type="non-terminal residue" evidence="4">
    <location>
        <position position="251"/>
    </location>
</feature>
<dbReference type="InterPro" id="IPR049821">
    <property type="entry name" value="PolIIIA_DnaE1_PHP"/>
</dbReference>
<evidence type="ECO:0000256" key="1">
    <source>
        <dbReference type="ARBA" id="ARBA00004496"/>
    </source>
</evidence>
<proteinExistence type="predicted"/>
<dbReference type="InterPro" id="IPR003141">
    <property type="entry name" value="Pol/His_phosphatase_N"/>
</dbReference>
<feature type="compositionally biased region" description="Polar residues" evidence="2">
    <location>
        <begin position="236"/>
        <end position="251"/>
    </location>
</feature>
<dbReference type="InterPro" id="IPR004805">
    <property type="entry name" value="DnaE2/DnaE/PolC"/>
</dbReference>
<dbReference type="CDD" id="cd07433">
    <property type="entry name" value="PHP_PolIIIA_DnaE1"/>
    <property type="match status" value="1"/>
</dbReference>
<evidence type="ECO:0000313" key="4">
    <source>
        <dbReference type="EMBL" id="SVB82792.1"/>
    </source>
</evidence>
<dbReference type="InterPro" id="IPR016195">
    <property type="entry name" value="Pol/histidinol_Pase-like"/>
</dbReference>
<dbReference type="EMBL" id="UINC01059411">
    <property type="protein sequence ID" value="SVB82792.1"/>
    <property type="molecule type" value="Genomic_DNA"/>
</dbReference>
<feature type="region of interest" description="Disordered" evidence="2">
    <location>
        <begin position="230"/>
        <end position="251"/>
    </location>
</feature>
<dbReference type="GO" id="GO:0008408">
    <property type="term" value="F:3'-5' exonuclease activity"/>
    <property type="evidence" value="ECO:0007669"/>
    <property type="project" value="InterPro"/>
</dbReference>